<organism evidence="2 3">
    <name type="scientific">Anabaenopsis tanganyikae CS-531</name>
    <dbReference type="NCBI Taxonomy" id="2785304"/>
    <lineage>
        <taxon>Bacteria</taxon>
        <taxon>Bacillati</taxon>
        <taxon>Cyanobacteriota</taxon>
        <taxon>Cyanophyceae</taxon>
        <taxon>Nostocales</taxon>
        <taxon>Nodulariaceae</taxon>
        <taxon>Anabaenopsis</taxon>
        <taxon>Anabaenopsis tanganyikae</taxon>
    </lineage>
</organism>
<feature type="domain" description="AMP-dependent synthetase/ligase" evidence="1">
    <location>
        <begin position="137"/>
        <end position="335"/>
    </location>
</feature>
<name>A0ABT6KE60_9CYAN</name>
<sequence length="468" mass="53469">MTLDLINLIKSKKTSIFYDISLATSFTLWDLIDPYTIIEEFPKKLAFLYLDNSIISVSALLGFLSRGQTIALFKDKLASDLKLKLEYDFQPHFIYDNTRNFIDGFQLLTTLPNSRESKIFLRLEQNEKYTVSPHIDALISTSGSTGSPKLVKLSQKNLLENALSIIDYLPIESSDITPLNLPLDYSYGLSILTTNLISGGTIISSCKNNIDKRFWSDFTEFKMTSFAGTPPLYEMLLSLGFLSTNLPSLRYFTQAGGKLKADIVNTLVEYSDMNDKDFFVMYGQTEASPRMSYIKHLDLKHRPNSIGKPVKNGSFEIDPESKELIFHGQNIFGGYASSYLDLDTFLFQESLNTGDIARMDESGFYYLVGRSKRFIKLLGERINLDEIEHILCNRFLDKTFFVCLSQADEKLFIIMKIGCENLKIQVCDYLYKNLRIPTQYIDFLFLESLPLTQNGKVDYTHLKSLLHT</sequence>
<dbReference type="InterPro" id="IPR000873">
    <property type="entry name" value="AMP-dep_synth/lig_dom"/>
</dbReference>
<dbReference type="Proteomes" id="UP001159386">
    <property type="component" value="Unassembled WGS sequence"/>
</dbReference>
<evidence type="ECO:0000313" key="3">
    <source>
        <dbReference type="Proteomes" id="UP001159386"/>
    </source>
</evidence>
<dbReference type="PANTHER" id="PTHR43201">
    <property type="entry name" value="ACYL-COA SYNTHETASE"/>
    <property type="match status" value="1"/>
</dbReference>
<proteinExistence type="predicted"/>
<dbReference type="PANTHER" id="PTHR43201:SF32">
    <property type="entry name" value="2-SUCCINYLBENZOATE--COA LIGASE, CHLOROPLASTIC_PEROXISOMAL"/>
    <property type="match status" value="1"/>
</dbReference>
<dbReference type="Gene3D" id="3.30.300.30">
    <property type="match status" value="1"/>
</dbReference>
<dbReference type="InterPro" id="IPR045851">
    <property type="entry name" value="AMP-bd_C_sf"/>
</dbReference>
<dbReference type="InterPro" id="IPR042099">
    <property type="entry name" value="ANL_N_sf"/>
</dbReference>
<dbReference type="Pfam" id="PF00501">
    <property type="entry name" value="AMP-binding"/>
    <property type="match status" value="1"/>
</dbReference>
<comment type="caution">
    <text evidence="2">The sequence shown here is derived from an EMBL/GenBank/DDBJ whole genome shotgun (WGS) entry which is preliminary data.</text>
</comment>
<dbReference type="RefSeq" id="WP_280801806.1">
    <property type="nucleotide sequence ID" value="NZ_JANQDF010000092.1"/>
</dbReference>
<protein>
    <submittedName>
        <fullName evidence="2">AMP-binding protein</fullName>
    </submittedName>
</protein>
<accession>A0ABT6KE60</accession>
<keyword evidence="3" id="KW-1185">Reference proteome</keyword>
<gene>
    <name evidence="2" type="ORF">NWP22_09795</name>
</gene>
<dbReference type="EMBL" id="JANQDF010000092">
    <property type="protein sequence ID" value="MDH6106155.1"/>
    <property type="molecule type" value="Genomic_DNA"/>
</dbReference>
<reference evidence="2 3" key="1">
    <citation type="journal article" date="2023" name="J. Phycol.">
        <title>Chrysosporum ovalisporum is synonymous with the true-branching cyanobacterium Umezakia natans (Nostocales/Aphanizomenonaceae).</title>
        <authorList>
            <person name="McGregor G.B."/>
            <person name="Sendall B.C."/>
            <person name="Niiyama Y."/>
            <person name="Tuji A."/>
            <person name="Willis A."/>
        </authorList>
    </citation>
    <scope>NUCLEOTIDE SEQUENCE [LARGE SCALE GENOMIC DNA]</scope>
    <source>
        <strain evidence="2 3">CS-531</strain>
    </source>
</reference>
<evidence type="ECO:0000313" key="2">
    <source>
        <dbReference type="EMBL" id="MDH6106155.1"/>
    </source>
</evidence>
<dbReference type="SUPFAM" id="SSF56801">
    <property type="entry name" value="Acetyl-CoA synthetase-like"/>
    <property type="match status" value="1"/>
</dbReference>
<evidence type="ECO:0000259" key="1">
    <source>
        <dbReference type="Pfam" id="PF00501"/>
    </source>
</evidence>
<dbReference type="Gene3D" id="3.40.50.12780">
    <property type="entry name" value="N-terminal domain of ligase-like"/>
    <property type="match status" value="1"/>
</dbReference>